<sequence length="350" mass="39689">MRRSHPSKIASIFTLPSWNAQIGKLFQSIGTPFFHEEMVDLLEATVETDAFWIIRYSGEAVPDVVFTRGVSAHTERVYSRHCASIDPFSARWRSLREAGVFTLEWLRTNDPSCASYSDLFLRAAEMDDELGITIPLTNENCFAIFLERKRGIFTDDDVFILNTLYPTIEGCCRSHLERVFNDVKKVEINKGAPIVPRPTAIFDHAGHQVYSDDSWNKAVRRFPMLKRLATGLVREDGTESIMDDWILRAERLTSDFPIAPNGSKLVLERLSIPLPPRNADGAPDVLSLFTRRERDVFRLMLNGVKNDDISAKLGVGGGSIRNIKFRIYRKLGVSSESELVSKFVVFKELL</sequence>
<dbReference type="PROSITE" id="PS00622">
    <property type="entry name" value="HTH_LUXR_1"/>
    <property type="match status" value="1"/>
</dbReference>
<reference evidence="5" key="2">
    <citation type="submission" date="2021-08" db="EMBL/GenBank/DDBJ databases">
        <authorList>
            <person name="Tani A."/>
            <person name="Ola A."/>
            <person name="Ogura Y."/>
            <person name="Katsura K."/>
            <person name="Hayashi T."/>
        </authorList>
    </citation>
    <scope>NUCLEOTIDE SEQUENCE</scope>
    <source>
        <strain evidence="5">NBRC 15686</strain>
    </source>
</reference>
<evidence type="ECO:0000256" key="2">
    <source>
        <dbReference type="ARBA" id="ARBA00023125"/>
    </source>
</evidence>
<dbReference type="EMBL" id="BPRC01000039">
    <property type="protein sequence ID" value="GJE68003.1"/>
    <property type="molecule type" value="Genomic_DNA"/>
</dbReference>
<evidence type="ECO:0000259" key="4">
    <source>
        <dbReference type="PROSITE" id="PS50043"/>
    </source>
</evidence>
<dbReference type="Pfam" id="PF00196">
    <property type="entry name" value="GerE"/>
    <property type="match status" value="1"/>
</dbReference>
<evidence type="ECO:0000313" key="6">
    <source>
        <dbReference type="Proteomes" id="UP001055039"/>
    </source>
</evidence>
<dbReference type="InterPro" id="IPR000792">
    <property type="entry name" value="Tscrpt_reg_LuxR_C"/>
</dbReference>
<dbReference type="CDD" id="cd06170">
    <property type="entry name" value="LuxR_C_like"/>
    <property type="match status" value="1"/>
</dbReference>
<name>A0ABQ4UMX9_9HYPH</name>
<accession>A0ABQ4UMX9</accession>
<keyword evidence="1" id="KW-0805">Transcription regulation</keyword>
<keyword evidence="6" id="KW-1185">Reference proteome</keyword>
<keyword evidence="2" id="KW-0238">DNA-binding</keyword>
<gene>
    <name evidence="5" type="ORF">LNAOJCKE_5239</name>
</gene>
<dbReference type="Gene3D" id="1.10.10.10">
    <property type="entry name" value="Winged helix-like DNA-binding domain superfamily/Winged helix DNA-binding domain"/>
    <property type="match status" value="1"/>
</dbReference>
<dbReference type="InterPro" id="IPR036388">
    <property type="entry name" value="WH-like_DNA-bd_sf"/>
</dbReference>
<dbReference type="PANTHER" id="PTHR44688:SF16">
    <property type="entry name" value="DNA-BINDING TRANSCRIPTIONAL ACTIVATOR DEVR_DOSR"/>
    <property type="match status" value="1"/>
</dbReference>
<evidence type="ECO:0000256" key="3">
    <source>
        <dbReference type="ARBA" id="ARBA00023163"/>
    </source>
</evidence>
<keyword evidence="3" id="KW-0804">Transcription</keyword>
<dbReference type="InterPro" id="IPR016032">
    <property type="entry name" value="Sig_transdc_resp-reg_C-effctor"/>
</dbReference>
<dbReference type="PANTHER" id="PTHR44688">
    <property type="entry name" value="DNA-BINDING TRANSCRIPTIONAL ACTIVATOR DEVR_DOSR"/>
    <property type="match status" value="1"/>
</dbReference>
<dbReference type="SMART" id="SM00421">
    <property type="entry name" value="HTH_LUXR"/>
    <property type="match status" value="1"/>
</dbReference>
<evidence type="ECO:0000313" key="5">
    <source>
        <dbReference type="EMBL" id="GJE68003.1"/>
    </source>
</evidence>
<feature type="domain" description="HTH luxR-type" evidence="4">
    <location>
        <begin position="282"/>
        <end position="347"/>
    </location>
</feature>
<proteinExistence type="predicted"/>
<dbReference type="Proteomes" id="UP001055039">
    <property type="component" value="Unassembled WGS sequence"/>
</dbReference>
<dbReference type="SUPFAM" id="SSF46894">
    <property type="entry name" value="C-terminal effector domain of the bipartite response regulators"/>
    <property type="match status" value="1"/>
</dbReference>
<evidence type="ECO:0000256" key="1">
    <source>
        <dbReference type="ARBA" id="ARBA00023015"/>
    </source>
</evidence>
<reference evidence="5" key="1">
    <citation type="journal article" date="2021" name="Front. Microbiol.">
        <title>Comprehensive Comparative Genomics and Phenotyping of Methylobacterium Species.</title>
        <authorList>
            <person name="Alessa O."/>
            <person name="Ogura Y."/>
            <person name="Fujitani Y."/>
            <person name="Takami H."/>
            <person name="Hayashi T."/>
            <person name="Sahin N."/>
            <person name="Tani A."/>
        </authorList>
    </citation>
    <scope>NUCLEOTIDE SEQUENCE</scope>
    <source>
        <strain evidence="5">NBRC 15686</strain>
    </source>
</reference>
<comment type="caution">
    <text evidence="5">The sequence shown here is derived from an EMBL/GenBank/DDBJ whole genome shotgun (WGS) entry which is preliminary data.</text>
</comment>
<dbReference type="PROSITE" id="PS50043">
    <property type="entry name" value="HTH_LUXR_2"/>
    <property type="match status" value="1"/>
</dbReference>
<organism evidence="5 6">
    <name type="scientific">Methylorubrum aminovorans</name>
    <dbReference type="NCBI Taxonomy" id="269069"/>
    <lineage>
        <taxon>Bacteria</taxon>
        <taxon>Pseudomonadati</taxon>
        <taxon>Pseudomonadota</taxon>
        <taxon>Alphaproteobacteria</taxon>
        <taxon>Hyphomicrobiales</taxon>
        <taxon>Methylobacteriaceae</taxon>
        <taxon>Methylorubrum</taxon>
    </lineage>
</organism>
<protein>
    <recommendedName>
        <fullName evidence="4">HTH luxR-type domain-containing protein</fullName>
    </recommendedName>
</protein>